<feature type="region of interest" description="Disordered" evidence="1">
    <location>
        <begin position="1"/>
        <end position="38"/>
    </location>
</feature>
<organism evidence="2">
    <name type="scientific">Opuntia streptacantha</name>
    <name type="common">Prickly pear cactus</name>
    <name type="synonym">Opuntia cardona</name>
    <dbReference type="NCBI Taxonomy" id="393608"/>
    <lineage>
        <taxon>Eukaryota</taxon>
        <taxon>Viridiplantae</taxon>
        <taxon>Streptophyta</taxon>
        <taxon>Embryophyta</taxon>
        <taxon>Tracheophyta</taxon>
        <taxon>Spermatophyta</taxon>
        <taxon>Magnoliopsida</taxon>
        <taxon>eudicotyledons</taxon>
        <taxon>Gunneridae</taxon>
        <taxon>Pentapetalae</taxon>
        <taxon>Caryophyllales</taxon>
        <taxon>Cactineae</taxon>
        <taxon>Cactaceae</taxon>
        <taxon>Opuntioideae</taxon>
        <taxon>Opuntia</taxon>
    </lineage>
</organism>
<evidence type="ECO:0000313" key="2">
    <source>
        <dbReference type="EMBL" id="MBA4629615.1"/>
    </source>
</evidence>
<dbReference type="AlphaFoldDB" id="A0A7C8YZ50"/>
<dbReference type="EMBL" id="GISG01070236">
    <property type="protein sequence ID" value="MBA4629615.1"/>
    <property type="molecule type" value="Transcribed_RNA"/>
</dbReference>
<reference evidence="2" key="2">
    <citation type="submission" date="2020-07" db="EMBL/GenBank/DDBJ databases">
        <authorList>
            <person name="Vera ALvarez R."/>
            <person name="Arias-Moreno D.M."/>
            <person name="Jimenez-Jacinto V."/>
            <person name="Jimenez-Bremont J.F."/>
            <person name="Swaminathan K."/>
            <person name="Moose S.P."/>
            <person name="Guerrero-Gonzalez M.L."/>
            <person name="Marino-Ramirez L."/>
            <person name="Landsman D."/>
            <person name="Rodriguez-Kessler M."/>
            <person name="Delgado-Sanchez P."/>
        </authorList>
    </citation>
    <scope>NUCLEOTIDE SEQUENCE</scope>
    <source>
        <tissue evidence="2">Cladode</tissue>
    </source>
</reference>
<evidence type="ECO:0000256" key="1">
    <source>
        <dbReference type="SAM" id="MobiDB-lite"/>
    </source>
</evidence>
<accession>A0A7C8YZ50</accession>
<feature type="region of interest" description="Disordered" evidence="1">
    <location>
        <begin position="50"/>
        <end position="71"/>
    </location>
</feature>
<proteinExistence type="predicted"/>
<sequence>MHSSCSLEAGKDSRKSMTASELKKQKPTSKTLFPSNDKFPFWISESRLLTKSSEPSHSFSPPSYFPGTKSESDNFKTSCVLTLPLSKVTTPKSTFSTVYFTDEEPSEGSTSTEGGGGGRGVTGKSKNPNPPILGLSLPSSVDWNSRNVSMSELWEFAAIVGLGLYLQVQPPADIL</sequence>
<feature type="compositionally biased region" description="Low complexity" evidence="1">
    <location>
        <begin position="52"/>
        <end position="66"/>
    </location>
</feature>
<reference evidence="2" key="1">
    <citation type="journal article" date="2013" name="J. Plant Res.">
        <title>Effect of fungi and light on seed germination of three Opuntia species from semiarid lands of central Mexico.</title>
        <authorList>
            <person name="Delgado-Sanchez P."/>
            <person name="Jimenez-Bremont J.F."/>
            <person name="Guerrero-Gonzalez Mde L."/>
            <person name="Flores J."/>
        </authorList>
    </citation>
    <scope>NUCLEOTIDE SEQUENCE</scope>
    <source>
        <tissue evidence="2">Cladode</tissue>
    </source>
</reference>
<protein>
    <submittedName>
        <fullName evidence="2">Uncharacterized protein</fullName>
    </submittedName>
</protein>
<feature type="region of interest" description="Disordered" evidence="1">
    <location>
        <begin position="99"/>
        <end position="136"/>
    </location>
</feature>
<name>A0A7C8YZ50_OPUST</name>